<dbReference type="Proteomes" id="UP001595387">
    <property type="component" value="Unassembled WGS sequence"/>
</dbReference>
<dbReference type="NCBIfam" id="NF005495">
    <property type="entry name" value="PRK07109.1"/>
    <property type="match status" value="1"/>
</dbReference>
<dbReference type="RefSeq" id="WP_390303969.1">
    <property type="nucleotide sequence ID" value="NZ_JBHRRZ010000009.1"/>
</dbReference>
<protein>
    <submittedName>
        <fullName evidence="6">SDR family oxidoreductase</fullName>
    </submittedName>
</protein>
<dbReference type="SMART" id="SM00822">
    <property type="entry name" value="PKS_KR"/>
    <property type="match status" value="1"/>
</dbReference>
<dbReference type="InterPro" id="IPR002347">
    <property type="entry name" value="SDR_fam"/>
</dbReference>
<dbReference type="PRINTS" id="PR00081">
    <property type="entry name" value="GDHRDH"/>
</dbReference>
<dbReference type="Gene3D" id="3.40.50.720">
    <property type="entry name" value="NAD(P)-binding Rossmann-like Domain"/>
    <property type="match status" value="1"/>
</dbReference>
<organism evidence="6 7">
    <name type="scientific">Virgibacillus sediminis</name>
    <dbReference type="NCBI Taxonomy" id="202260"/>
    <lineage>
        <taxon>Bacteria</taxon>
        <taxon>Bacillati</taxon>
        <taxon>Bacillota</taxon>
        <taxon>Bacilli</taxon>
        <taxon>Bacillales</taxon>
        <taxon>Bacillaceae</taxon>
        <taxon>Virgibacillus</taxon>
    </lineage>
</organism>
<dbReference type="PRINTS" id="PR00080">
    <property type="entry name" value="SDRFAMILY"/>
</dbReference>
<keyword evidence="4" id="KW-0472">Membrane</keyword>
<dbReference type="CDD" id="cd05360">
    <property type="entry name" value="SDR_c3"/>
    <property type="match status" value="1"/>
</dbReference>
<name>A0ABV7A4C2_9BACI</name>
<dbReference type="InterPro" id="IPR020904">
    <property type="entry name" value="Sc_DH/Rdtase_CS"/>
</dbReference>
<comment type="similarity">
    <text evidence="1 3">Belongs to the short-chain dehydrogenases/reductases (SDR) family.</text>
</comment>
<sequence>MEFNESQSYDWKTDGIPFGKQVILKKLKDQVIVITGASSGVGLVTARKAAAQGAKVVLAARNEDALKQLADELNRLGHEAVWVKADVGKELDVQRIADTAKEAFGGFDTWVNNAGITIFGNAMDVSDGDIRRMFDTTFWGVVYGSRAAVKHFKERGSAGALINIGSIFGDVGTVIQSTYAAAKHAVHGWTNSLRMELEAENAPVSVTLVHPGRIDTPYNEHAGNYLEEHPAHGGMIYPPDAIAEAILHAAEHPKRDMYVGSQARIASLLGTLAPRLTDKVVETYLSRTQHKNIPVESPESNALYQPGYGLQERGTNVGYVRSGSMYMKASKYPGVVAAAAIGIGALLLATAGINRRD</sequence>
<evidence type="ECO:0000259" key="5">
    <source>
        <dbReference type="SMART" id="SM00822"/>
    </source>
</evidence>
<evidence type="ECO:0000256" key="3">
    <source>
        <dbReference type="RuleBase" id="RU000363"/>
    </source>
</evidence>
<feature type="transmembrane region" description="Helical" evidence="4">
    <location>
        <begin position="332"/>
        <end position="353"/>
    </location>
</feature>
<evidence type="ECO:0000256" key="4">
    <source>
        <dbReference type="SAM" id="Phobius"/>
    </source>
</evidence>
<feature type="domain" description="Ketoreductase" evidence="5">
    <location>
        <begin position="30"/>
        <end position="217"/>
    </location>
</feature>
<dbReference type="PANTHER" id="PTHR43391">
    <property type="entry name" value="RETINOL DEHYDROGENASE-RELATED"/>
    <property type="match status" value="1"/>
</dbReference>
<dbReference type="InterPro" id="IPR036291">
    <property type="entry name" value="NAD(P)-bd_dom_sf"/>
</dbReference>
<evidence type="ECO:0000313" key="7">
    <source>
        <dbReference type="Proteomes" id="UP001595387"/>
    </source>
</evidence>
<dbReference type="PANTHER" id="PTHR43391:SF82">
    <property type="entry name" value="OXIDOREDUCTASE SADH-RELATED"/>
    <property type="match status" value="1"/>
</dbReference>
<keyword evidence="4" id="KW-1133">Transmembrane helix</keyword>
<evidence type="ECO:0000256" key="1">
    <source>
        <dbReference type="ARBA" id="ARBA00006484"/>
    </source>
</evidence>
<proteinExistence type="inferred from homology"/>
<reference evidence="7" key="1">
    <citation type="journal article" date="2019" name="Int. J. Syst. Evol. Microbiol.">
        <title>The Global Catalogue of Microorganisms (GCM) 10K type strain sequencing project: providing services to taxonomists for standard genome sequencing and annotation.</title>
        <authorList>
            <consortium name="The Broad Institute Genomics Platform"/>
            <consortium name="The Broad Institute Genome Sequencing Center for Infectious Disease"/>
            <person name="Wu L."/>
            <person name="Ma J."/>
        </authorList>
    </citation>
    <scope>NUCLEOTIDE SEQUENCE [LARGE SCALE GENOMIC DNA]</scope>
    <source>
        <strain evidence="7">KCTC 13193</strain>
    </source>
</reference>
<evidence type="ECO:0000256" key="2">
    <source>
        <dbReference type="ARBA" id="ARBA00023002"/>
    </source>
</evidence>
<keyword evidence="7" id="KW-1185">Reference proteome</keyword>
<dbReference type="EMBL" id="JBHRRZ010000009">
    <property type="protein sequence ID" value="MFC2947748.1"/>
    <property type="molecule type" value="Genomic_DNA"/>
</dbReference>
<keyword evidence="2" id="KW-0560">Oxidoreductase</keyword>
<dbReference type="Pfam" id="PF00106">
    <property type="entry name" value="adh_short"/>
    <property type="match status" value="1"/>
</dbReference>
<keyword evidence="4" id="KW-0812">Transmembrane</keyword>
<comment type="caution">
    <text evidence="6">The sequence shown here is derived from an EMBL/GenBank/DDBJ whole genome shotgun (WGS) entry which is preliminary data.</text>
</comment>
<dbReference type="InterPro" id="IPR057326">
    <property type="entry name" value="KR_dom"/>
</dbReference>
<dbReference type="PROSITE" id="PS00061">
    <property type="entry name" value="ADH_SHORT"/>
    <property type="match status" value="1"/>
</dbReference>
<dbReference type="SUPFAM" id="SSF51735">
    <property type="entry name" value="NAD(P)-binding Rossmann-fold domains"/>
    <property type="match status" value="1"/>
</dbReference>
<evidence type="ECO:0000313" key="6">
    <source>
        <dbReference type="EMBL" id="MFC2947748.1"/>
    </source>
</evidence>
<accession>A0ABV7A4C2</accession>
<gene>
    <name evidence="6" type="ORF">ACFODW_05205</name>
</gene>